<dbReference type="EMBL" id="CM042018">
    <property type="protein sequence ID" value="KAI3826613.1"/>
    <property type="molecule type" value="Genomic_DNA"/>
</dbReference>
<comment type="caution">
    <text evidence="1">The sequence shown here is derived from an EMBL/GenBank/DDBJ whole genome shotgun (WGS) entry which is preliminary data.</text>
</comment>
<reference evidence="1 2" key="2">
    <citation type="journal article" date="2022" name="Mol. Ecol. Resour.">
        <title>The genomes of chicory, endive, great burdock and yacon provide insights into Asteraceae paleo-polyploidization history and plant inulin production.</title>
        <authorList>
            <person name="Fan W."/>
            <person name="Wang S."/>
            <person name="Wang H."/>
            <person name="Wang A."/>
            <person name="Jiang F."/>
            <person name="Liu H."/>
            <person name="Zhao H."/>
            <person name="Xu D."/>
            <person name="Zhang Y."/>
        </authorList>
    </citation>
    <scope>NUCLEOTIDE SEQUENCE [LARGE SCALE GENOMIC DNA]</scope>
    <source>
        <strain evidence="2">cv. Yunnan</strain>
        <tissue evidence="1">Leaves</tissue>
    </source>
</reference>
<sequence length="609" mass="67723">MHHHLLQYLRLCATGGNPFHGKTFHALILKLGLNKYGALPNTLISMYAKCGLIKHAVQLFDEMPQRDPVSWASILTAYNRANLPNRSIAIFPNMFTRDHLQPDHFVFASLLNSCAALNHIQIGRQVHAQFVLSDFSSDEVTKSSLVDMYAKCGSVDIARTVFDTICSPNSISCTAMINGYARVGRKSEAIKLLKDMMVQNLFSWTALISGLIQSGHFVSAFDLFIEMQKEGIKISDPFILSSVIGASANLAALELGKQVHCSVLKLGFESSLYVCNALIDMYAKCSDITAAKTVFCFTVNKDVVSWTSIIVGLAQHGKAKEALSLYNDLICTGLEPNEVTFVGLIYACSHVGLVNTGRDLFKSMVDDYGLKPNLQHFTCLLDLYSRSGYLDEAENLLNTMPFEVDEAVWASLLSACKRFGKTQMGIRVANRLMGLGVTDPSSYILLCNVYAGASMWENVAKVRKLMAAFDVKKEPGYSCVHLGKETEVFYAGETSHLMKNEMVVLLKDLDEKMRKRGYVPDVSFVLHDMGNQEKEDQLFWHSERLAVAYGLLKGVPGSVIRVVKNLRVCGDCHTVLKFICSIVGREIVVRDASRFHHFKDGRCSCSDFW</sequence>
<protein>
    <submittedName>
        <fullName evidence="1">Uncharacterized protein</fullName>
    </submittedName>
</protein>
<gene>
    <name evidence="1" type="ORF">L1987_00662</name>
</gene>
<evidence type="ECO:0000313" key="1">
    <source>
        <dbReference type="EMBL" id="KAI3826613.1"/>
    </source>
</evidence>
<name>A0ACB9K2Z6_9ASTR</name>
<reference evidence="2" key="1">
    <citation type="journal article" date="2022" name="Mol. Ecol. Resour.">
        <title>The genomes of chicory, endive, great burdock and yacon provide insights into Asteraceae palaeo-polyploidization history and plant inulin production.</title>
        <authorList>
            <person name="Fan W."/>
            <person name="Wang S."/>
            <person name="Wang H."/>
            <person name="Wang A."/>
            <person name="Jiang F."/>
            <person name="Liu H."/>
            <person name="Zhao H."/>
            <person name="Xu D."/>
            <person name="Zhang Y."/>
        </authorList>
    </citation>
    <scope>NUCLEOTIDE SEQUENCE [LARGE SCALE GENOMIC DNA]</scope>
    <source>
        <strain evidence="2">cv. Yunnan</strain>
    </source>
</reference>
<dbReference type="Proteomes" id="UP001056120">
    <property type="component" value="Linkage Group LG01"/>
</dbReference>
<accession>A0ACB9K2Z6</accession>
<organism evidence="1 2">
    <name type="scientific">Smallanthus sonchifolius</name>
    <dbReference type="NCBI Taxonomy" id="185202"/>
    <lineage>
        <taxon>Eukaryota</taxon>
        <taxon>Viridiplantae</taxon>
        <taxon>Streptophyta</taxon>
        <taxon>Embryophyta</taxon>
        <taxon>Tracheophyta</taxon>
        <taxon>Spermatophyta</taxon>
        <taxon>Magnoliopsida</taxon>
        <taxon>eudicotyledons</taxon>
        <taxon>Gunneridae</taxon>
        <taxon>Pentapetalae</taxon>
        <taxon>asterids</taxon>
        <taxon>campanulids</taxon>
        <taxon>Asterales</taxon>
        <taxon>Asteraceae</taxon>
        <taxon>Asteroideae</taxon>
        <taxon>Heliantheae alliance</taxon>
        <taxon>Millerieae</taxon>
        <taxon>Smallanthus</taxon>
    </lineage>
</organism>
<proteinExistence type="predicted"/>
<evidence type="ECO:0000313" key="2">
    <source>
        <dbReference type="Proteomes" id="UP001056120"/>
    </source>
</evidence>
<keyword evidence="2" id="KW-1185">Reference proteome</keyword>